<dbReference type="PANTHER" id="PTHR48207:SF3">
    <property type="entry name" value="SUCCINATE--HYDROXYMETHYLGLUTARATE COA-TRANSFERASE"/>
    <property type="match status" value="1"/>
</dbReference>
<evidence type="ECO:0000313" key="3">
    <source>
        <dbReference type="EMBL" id="PQP22774.1"/>
    </source>
</evidence>
<dbReference type="PANTHER" id="PTHR48207">
    <property type="entry name" value="SUCCINATE--HYDROXYMETHYLGLUTARATE COA-TRANSFERASE"/>
    <property type="match status" value="1"/>
</dbReference>
<dbReference type="InterPro" id="IPR003673">
    <property type="entry name" value="CoA-Trfase_fam_III"/>
</dbReference>
<dbReference type="RefSeq" id="WP_105417615.1">
    <property type="nucleotide sequence ID" value="NZ_PUIO01000028.1"/>
</dbReference>
<dbReference type="InterPro" id="IPR050483">
    <property type="entry name" value="CoA-transferase_III_domain"/>
</dbReference>
<evidence type="ECO:0000313" key="4">
    <source>
        <dbReference type="Proteomes" id="UP000239290"/>
    </source>
</evidence>
<dbReference type="Gene3D" id="3.30.1540.10">
    <property type="entry name" value="formyl-coa transferase, domain 3"/>
    <property type="match status" value="1"/>
</dbReference>
<protein>
    <submittedName>
        <fullName evidence="3">CoA transferase</fullName>
    </submittedName>
</protein>
<comment type="caution">
    <text evidence="3">The sequence shown here is derived from an EMBL/GenBank/DDBJ whole genome shotgun (WGS) entry which is preliminary data.</text>
</comment>
<dbReference type="AlphaFoldDB" id="A0A2S8J6V2"/>
<dbReference type="GO" id="GO:0008410">
    <property type="term" value="F:CoA-transferase activity"/>
    <property type="evidence" value="ECO:0007669"/>
    <property type="project" value="TreeGrafter"/>
</dbReference>
<dbReference type="SUPFAM" id="SSF89796">
    <property type="entry name" value="CoA-transferase family III (CaiB/BaiF)"/>
    <property type="match status" value="1"/>
</dbReference>
<evidence type="ECO:0000256" key="1">
    <source>
        <dbReference type="ARBA" id="ARBA00022679"/>
    </source>
</evidence>
<feature type="region of interest" description="Disordered" evidence="2">
    <location>
        <begin position="357"/>
        <end position="388"/>
    </location>
</feature>
<organism evidence="3 4">
    <name type="scientific">Rhodococcus opacus</name>
    <name type="common">Nocardia opaca</name>
    <dbReference type="NCBI Taxonomy" id="37919"/>
    <lineage>
        <taxon>Bacteria</taxon>
        <taxon>Bacillati</taxon>
        <taxon>Actinomycetota</taxon>
        <taxon>Actinomycetes</taxon>
        <taxon>Mycobacteriales</taxon>
        <taxon>Nocardiaceae</taxon>
        <taxon>Rhodococcus</taxon>
    </lineage>
</organism>
<name>A0A2S8J6V2_RHOOP</name>
<sequence length="388" mass="43172">MRPLDGIRVLEMGQYIAAPYCAMMLADLGAEVIKIERPDGGDPRRIYDPLEQTETGSMSGGFLSYNRNKKSVTLDLREEGDRARYRALAATADVVVENLRPGAVDRMGVGYDALKEINPRLIYCAISGYGRLSTHRGVFAERPAFDTAIQAIGGLMAVTGEPGGPPLPTVTGFADVFTAVQATVSVLAALQGRQRTGTGAFVDQSMYDSVASLLERELMLWDFTGEHRVRGVDRYSPLGALEAEDGYVALILPTHEMWRRLCVAIERPDLLDHPLLDSVVHRAENFASVIRPEAERWTRSRTRREIVEHFAAHGLPAGETQTIDELFQCPHLDARRMFLEIDDPYAGRRRMIRTPFLTDTYEEPRNDSAPQLGEHNDELLTEVEPTTA</sequence>
<gene>
    <name evidence="3" type="ORF">C5613_22165</name>
</gene>
<evidence type="ECO:0000256" key="2">
    <source>
        <dbReference type="SAM" id="MobiDB-lite"/>
    </source>
</evidence>
<dbReference type="EMBL" id="PUIO01000028">
    <property type="protein sequence ID" value="PQP22774.1"/>
    <property type="molecule type" value="Genomic_DNA"/>
</dbReference>
<dbReference type="InterPro" id="IPR023606">
    <property type="entry name" value="CoA-Trfase_III_dom_1_sf"/>
</dbReference>
<reference evidence="4" key="1">
    <citation type="submission" date="2018-02" db="EMBL/GenBank/DDBJ databases">
        <title>Draft genome sequencing of Rhodococcus opacus KU647198.</title>
        <authorList>
            <person name="Zheng B.-X."/>
        </authorList>
    </citation>
    <scope>NUCLEOTIDE SEQUENCE [LARGE SCALE GENOMIC DNA]</scope>
    <source>
        <strain evidence="4">04-OD7</strain>
    </source>
</reference>
<proteinExistence type="predicted"/>
<keyword evidence="1 3" id="KW-0808">Transferase</keyword>
<dbReference type="Proteomes" id="UP000239290">
    <property type="component" value="Unassembled WGS sequence"/>
</dbReference>
<accession>A0A2S8J6V2</accession>
<dbReference type="InterPro" id="IPR044855">
    <property type="entry name" value="CoA-Trfase_III_dom3_sf"/>
</dbReference>
<dbReference type="Gene3D" id="3.40.50.10540">
    <property type="entry name" value="Crotonobetainyl-coa:carnitine coa-transferase, domain 1"/>
    <property type="match status" value="1"/>
</dbReference>
<dbReference type="Pfam" id="PF02515">
    <property type="entry name" value="CoA_transf_3"/>
    <property type="match status" value="1"/>
</dbReference>